<name>A0A2L0F1V0_SORCE</name>
<protein>
    <recommendedName>
        <fullName evidence="5">Alginate lyase domain-containing protein</fullName>
    </recommendedName>
</protein>
<feature type="region of interest" description="Disordered" evidence="3">
    <location>
        <begin position="46"/>
        <end position="69"/>
    </location>
</feature>
<dbReference type="EMBL" id="CP012673">
    <property type="protein sequence ID" value="AUX45516.1"/>
    <property type="molecule type" value="Genomic_DNA"/>
</dbReference>
<feature type="signal peptide" evidence="4">
    <location>
        <begin position="1"/>
        <end position="19"/>
    </location>
</feature>
<evidence type="ECO:0000259" key="5">
    <source>
        <dbReference type="Pfam" id="PF05426"/>
    </source>
</evidence>
<dbReference type="InterPro" id="IPR008397">
    <property type="entry name" value="Alginate_lyase_dom"/>
</dbReference>
<evidence type="ECO:0000256" key="3">
    <source>
        <dbReference type="SAM" id="MobiDB-lite"/>
    </source>
</evidence>
<organism evidence="6 7">
    <name type="scientific">Sorangium cellulosum</name>
    <name type="common">Polyangium cellulosum</name>
    <dbReference type="NCBI Taxonomy" id="56"/>
    <lineage>
        <taxon>Bacteria</taxon>
        <taxon>Pseudomonadati</taxon>
        <taxon>Myxococcota</taxon>
        <taxon>Polyangia</taxon>
        <taxon>Polyangiales</taxon>
        <taxon>Polyangiaceae</taxon>
        <taxon>Sorangium</taxon>
    </lineage>
</organism>
<dbReference type="AlphaFoldDB" id="A0A2L0F1V0"/>
<proteinExistence type="predicted"/>
<dbReference type="GO" id="GO:0016829">
    <property type="term" value="F:lyase activity"/>
    <property type="evidence" value="ECO:0007669"/>
    <property type="project" value="UniProtKB-KW"/>
</dbReference>
<evidence type="ECO:0000256" key="1">
    <source>
        <dbReference type="ARBA" id="ARBA00022729"/>
    </source>
</evidence>
<dbReference type="Proteomes" id="UP000238348">
    <property type="component" value="Chromosome"/>
</dbReference>
<evidence type="ECO:0000313" key="6">
    <source>
        <dbReference type="EMBL" id="AUX45516.1"/>
    </source>
</evidence>
<evidence type="ECO:0000256" key="2">
    <source>
        <dbReference type="ARBA" id="ARBA00023239"/>
    </source>
</evidence>
<sequence>MRYLMIPLLAVVAASTACLAPTETASEGACEGEECVSSLDRAVQPAPVDDAAGESGDGDTSSATADSGGAPAFQHPGVLVSRGQLDFVKAKIAAGQQPWKEDFDKAKGTRYGRLPYTAQPVEIMKCGNGSNPLDQGCTTSRDDAVAAYTQALIWYYTGNQAYADSAISILNAWSSTLKEIVFDPAKVRTDPGQNNGPLQAAWLAELFPRSAEILRHAGAGWPESEAARFGQMLSDVLVPKIRDGWGYQANWNLSMADGMINIGVYNDDRALFDRGVAMWRERVPYNVYLASDGRLPKRPPGHSTDAKLIELWYGQSDFAGRSGHTQETCRDLPHTQMGLASTVYAAETAGLQGIDLYGEQEERIKASFEYVAKHLNLSPSATDIKVEVEASLCGGELKVKDVPVWELVYNHYVRREGQTMPETRKVRDRIRGQSGNSRDVTNVQITWEALTHGDTGGAGYP</sequence>
<dbReference type="SUPFAM" id="SSF48230">
    <property type="entry name" value="Chondroitin AC/alginate lyase"/>
    <property type="match status" value="1"/>
</dbReference>
<keyword evidence="2" id="KW-0456">Lyase</keyword>
<dbReference type="Gene3D" id="1.50.10.100">
    <property type="entry name" value="Chondroitin AC/alginate lyase"/>
    <property type="match status" value="1"/>
</dbReference>
<evidence type="ECO:0000313" key="7">
    <source>
        <dbReference type="Proteomes" id="UP000238348"/>
    </source>
</evidence>
<reference evidence="6 7" key="1">
    <citation type="submission" date="2015-09" db="EMBL/GenBank/DDBJ databases">
        <title>Sorangium comparison.</title>
        <authorList>
            <person name="Zaburannyi N."/>
            <person name="Bunk B."/>
            <person name="Overmann J."/>
            <person name="Mueller R."/>
        </authorList>
    </citation>
    <scope>NUCLEOTIDE SEQUENCE [LARGE SCALE GENOMIC DNA]</scope>
    <source>
        <strain evidence="6 7">So ce26</strain>
    </source>
</reference>
<gene>
    <name evidence="6" type="ORF">SOCE26_070080</name>
</gene>
<feature type="domain" description="Alginate lyase" evidence="5">
    <location>
        <begin position="133"/>
        <end position="376"/>
    </location>
</feature>
<dbReference type="PROSITE" id="PS51257">
    <property type="entry name" value="PROKAR_LIPOPROTEIN"/>
    <property type="match status" value="1"/>
</dbReference>
<dbReference type="InterPro" id="IPR008929">
    <property type="entry name" value="Chondroitin_lyas"/>
</dbReference>
<dbReference type="Pfam" id="PF05426">
    <property type="entry name" value="Alginate_lyase"/>
    <property type="match status" value="1"/>
</dbReference>
<keyword evidence="1 4" id="KW-0732">Signal</keyword>
<feature type="chain" id="PRO_5014733395" description="Alginate lyase domain-containing protein" evidence="4">
    <location>
        <begin position="20"/>
        <end position="461"/>
    </location>
</feature>
<dbReference type="GO" id="GO:0042597">
    <property type="term" value="C:periplasmic space"/>
    <property type="evidence" value="ECO:0007669"/>
    <property type="project" value="InterPro"/>
</dbReference>
<evidence type="ECO:0000256" key="4">
    <source>
        <dbReference type="SAM" id="SignalP"/>
    </source>
</evidence>
<accession>A0A2L0F1V0</accession>